<keyword evidence="2 3" id="KW-0378">Hydrolase</keyword>
<evidence type="ECO:0000313" key="4">
    <source>
        <dbReference type="Proteomes" id="UP000682416"/>
    </source>
</evidence>
<comment type="similarity">
    <text evidence="1">Belongs to the peptidase S13 family.</text>
</comment>
<dbReference type="Proteomes" id="UP000682416">
    <property type="component" value="Chromosome"/>
</dbReference>
<dbReference type="AlphaFoldDB" id="A0A975L879"/>
<evidence type="ECO:0000256" key="2">
    <source>
        <dbReference type="ARBA" id="ARBA00022801"/>
    </source>
</evidence>
<dbReference type="InterPro" id="IPR000667">
    <property type="entry name" value="Peptidase_S13"/>
</dbReference>
<dbReference type="KEGG" id="nec:KGD82_24580"/>
<sequence>MSPYNYNVRPRHRRKAGPRVRRVRGEAFLALALLNIFVLITGLVALDVIEARPLAAVPNPVTRADGVAAVAPTTPTPADPARIADILDDPMSSSGLDEGLSGYVVDGVTGETLFERDADTPVTPASTTKIATAVAVLDTVGPDHVLRTEAYLDAEENRVVLRGGGDVTLTTTADSADYPQVATLEDLAGDTAAALDDLGLGTVTVGYDDSFFTGPDTAPGWKPNYVTEGSTATIHALMIDGGRVDPDTSTRSPNPPLAAAEAFAEQLEKVGLTVEGTPAETGVSGDPVASVDSVPMSALVEFMMLASDNNMAESLGRITALELGEEPDHAGAAAATHRVMDSLGIEGVRLSDNSGLSTENRITPRALVQLVKTAADDPRLNATITGLPTSHSTGTLAGRYSEHSSSHAAAGLVRGKTGTLDGVSTLAGTIHDQEGNVFVFALMANSPGATGPQMDTLAAALSQCGCG</sequence>
<dbReference type="GO" id="GO:0000270">
    <property type="term" value="P:peptidoglycan metabolic process"/>
    <property type="evidence" value="ECO:0007669"/>
    <property type="project" value="TreeGrafter"/>
</dbReference>
<dbReference type="NCBIfam" id="TIGR00666">
    <property type="entry name" value="PBP4"/>
    <property type="match status" value="1"/>
</dbReference>
<dbReference type="GO" id="GO:0009002">
    <property type="term" value="F:serine-type D-Ala-D-Ala carboxypeptidase activity"/>
    <property type="evidence" value="ECO:0007669"/>
    <property type="project" value="UniProtKB-EC"/>
</dbReference>
<dbReference type="SUPFAM" id="SSF56601">
    <property type="entry name" value="beta-lactamase/transpeptidase-like"/>
    <property type="match status" value="1"/>
</dbReference>
<dbReference type="EMBL" id="CP074402">
    <property type="protein sequence ID" value="QVJ01284.1"/>
    <property type="molecule type" value="Genomic_DNA"/>
</dbReference>
<dbReference type="PANTHER" id="PTHR30023:SF0">
    <property type="entry name" value="PENICILLIN-SENSITIVE CARBOXYPEPTIDASE A"/>
    <property type="match status" value="1"/>
</dbReference>
<dbReference type="GO" id="GO:0006508">
    <property type="term" value="P:proteolysis"/>
    <property type="evidence" value="ECO:0007669"/>
    <property type="project" value="InterPro"/>
</dbReference>
<dbReference type="EC" id="3.4.16.4" evidence="3"/>
<reference evidence="3" key="1">
    <citation type="submission" date="2021-05" db="EMBL/GenBank/DDBJ databases">
        <authorList>
            <person name="Kaiqin L."/>
            <person name="Jian G."/>
        </authorList>
    </citation>
    <scope>NUCLEOTIDE SEQUENCE</scope>
    <source>
        <strain evidence="3">HDS5</strain>
    </source>
</reference>
<dbReference type="InterPro" id="IPR012338">
    <property type="entry name" value="Beta-lactam/transpept-like"/>
</dbReference>
<organism evidence="3 4">
    <name type="scientific">Nocardiopsis eucommiae</name>
    <dbReference type="NCBI Taxonomy" id="2831970"/>
    <lineage>
        <taxon>Bacteria</taxon>
        <taxon>Bacillati</taxon>
        <taxon>Actinomycetota</taxon>
        <taxon>Actinomycetes</taxon>
        <taxon>Streptosporangiales</taxon>
        <taxon>Nocardiopsidaceae</taxon>
        <taxon>Nocardiopsis</taxon>
    </lineage>
</organism>
<keyword evidence="3" id="KW-0121">Carboxypeptidase</keyword>
<evidence type="ECO:0000313" key="3">
    <source>
        <dbReference type="EMBL" id="QVJ01284.1"/>
    </source>
</evidence>
<keyword evidence="4" id="KW-1185">Reference proteome</keyword>
<name>A0A975L879_9ACTN</name>
<dbReference type="Gene3D" id="3.40.710.10">
    <property type="entry name" value="DD-peptidase/beta-lactamase superfamily"/>
    <property type="match status" value="2"/>
</dbReference>
<dbReference type="PRINTS" id="PR00922">
    <property type="entry name" value="DADACBPTASE3"/>
</dbReference>
<dbReference type="PANTHER" id="PTHR30023">
    <property type="entry name" value="D-ALANYL-D-ALANINE CARBOXYPEPTIDASE"/>
    <property type="match status" value="1"/>
</dbReference>
<gene>
    <name evidence="3" type="primary">dacB</name>
    <name evidence="3" type="ORF">KGD82_24580</name>
</gene>
<evidence type="ECO:0000256" key="1">
    <source>
        <dbReference type="ARBA" id="ARBA00006096"/>
    </source>
</evidence>
<protein>
    <submittedName>
        <fullName evidence="3">D-alanyl-D-alanine carboxypeptidase/D-alanyl-D-alanine-endopeptidase</fullName>
        <ecNumber evidence="3">3.4.16.4</ecNumber>
    </submittedName>
</protein>
<keyword evidence="3" id="KW-0645">Protease</keyword>
<dbReference type="Pfam" id="PF02113">
    <property type="entry name" value="Peptidase_S13"/>
    <property type="match status" value="1"/>
</dbReference>
<accession>A0A975L879</accession>
<proteinExistence type="inferred from homology"/>